<dbReference type="Gene3D" id="3.30.40.10">
    <property type="entry name" value="Zinc/RING finger domain, C3HC4 (zinc finger)"/>
    <property type="match status" value="1"/>
</dbReference>
<dbReference type="GO" id="GO:0055085">
    <property type="term" value="P:transmembrane transport"/>
    <property type="evidence" value="ECO:0007669"/>
    <property type="project" value="InterPro"/>
</dbReference>
<dbReference type="InterPro" id="IPR057992">
    <property type="entry name" value="TPR_SYVN1_N"/>
</dbReference>
<comment type="subcellular location">
    <subcellularLocation>
        <location evidence="3">Endoplasmic reticulum membrane</location>
        <topology evidence="3">Multi-pass membrane protein</topology>
    </subcellularLocation>
    <subcellularLocation>
        <location evidence="2">Mitochondrion membrane</location>
        <topology evidence="2">Multi-pass membrane protein</topology>
    </subcellularLocation>
</comment>
<dbReference type="PROSITE" id="PS50089">
    <property type="entry name" value="ZF_RING_2"/>
    <property type="match status" value="1"/>
</dbReference>
<feature type="repeat" description="Solcar" evidence="20">
    <location>
        <begin position="291"/>
        <end position="380"/>
    </location>
</feature>
<keyword evidence="9 20" id="KW-0812">Transmembrane</keyword>
<dbReference type="GO" id="GO:0031966">
    <property type="term" value="C:mitochondrial membrane"/>
    <property type="evidence" value="ECO:0007669"/>
    <property type="project" value="UniProtKB-SubCell"/>
</dbReference>
<keyword evidence="7" id="KW-0813">Transport</keyword>
<feature type="compositionally biased region" description="Basic and acidic residues" evidence="21">
    <location>
        <begin position="974"/>
        <end position="986"/>
    </location>
</feature>
<sequence length="986" mass="107402">MNTATVQHATTQALPPSEPIQRPNSVKSSTSQSHSATLSSLSSSSTSSLNSQPIRNGPAPLDKQSFDYIWRSLVAGGVAGCAAKTAVAPLDRVKILFQTNNPHFQKYTGSFFGVFRAASDIRRADGVRGLFQGHSATLLRIFPYAAIKFMAYEQLKHRIMPTQESHTAFRNMLAGSLAGCVSVFFSYPLDLLRVRLAFEVRTNGREAVKLGDVARMIYAERNPFVLNPSATLKPVAGAMNFYRGFMPTIYGIIPYAGVSFLIYERLKTFAKTKLGTYTLKRAEGASNKRDLTWWAYLSCGALSGVIAQTCAYPFEVIRRNMQVAGRVDEGQQRRTTLQTASRIWAKRGWRGFFVGLSIGYMKVLLNMGLYLTVVLGKALQRLFFGQLRAMEVEHLYERSWFAVTETCLAMTIFRDQFDIRFIMLFAFLLLVKIFHWIIQDRVDFMEQSANPSVGWHVRMQTIMGIMCVVDLAMVLYSVQYTTTKGPSMMIIFGFEYTILLSLVLSTFVKYLLHSYDLRRDRPWEEKSMYIFYVDLMHDLEKLITYFCFFGIVVYYYSLPLHIVRDLYMTLRSFVGRCRDLVQYRRATANMNERYPDATADDLAATDRVCIICREDMEIAPGAPNVEGAGADAPAAGALAAARPAGHPDTPKKLHCGHIFHFHCLRSWLERQQSCPTCRRSVLEQPAAQPPANQARAAGAAPGAVNDFQAFLRQHHQQFAGGVFQGGAAGPAPAPAVPRAGAAGPIPPAHAVPLQTGAIPPGAAVNNQMHAGSISSAIPLSPVGGGMLYPITLTPLIPLSGADLTQIHSSSSSVTPALDHLTDDQLRALEGRSRDAITNRIRALQDVQNQITGLITQLAQISQMVPEHTSMITPTQSTESGGSSSSNNATHTTSQQSCSEVQGSASSCSPSGPMATGASTPGNGTRTDGGSSNTTSIVLGFEDKEPLAGSGIASGPDHTQPANDASSVATAPIATDEKGKGAAHISE</sequence>
<dbReference type="EMBL" id="QEAQ01000092">
    <property type="protein sequence ID" value="TPX55874.1"/>
    <property type="molecule type" value="Genomic_DNA"/>
</dbReference>
<keyword evidence="17" id="KW-0496">Mitochondrion</keyword>
<evidence type="ECO:0000256" key="15">
    <source>
        <dbReference type="ARBA" id="ARBA00022833"/>
    </source>
</evidence>
<evidence type="ECO:0000256" key="17">
    <source>
        <dbReference type="ARBA" id="ARBA00023128"/>
    </source>
</evidence>
<feature type="transmembrane region" description="Helical" evidence="22">
    <location>
        <begin position="168"/>
        <end position="187"/>
    </location>
</feature>
<evidence type="ECO:0000256" key="7">
    <source>
        <dbReference type="ARBA" id="ARBA00022448"/>
    </source>
</evidence>
<dbReference type="SMART" id="SM00184">
    <property type="entry name" value="RING"/>
    <property type="match status" value="1"/>
</dbReference>
<dbReference type="InterPro" id="IPR024766">
    <property type="entry name" value="Znf_RING_H2"/>
</dbReference>
<evidence type="ECO:0000256" key="14">
    <source>
        <dbReference type="ARBA" id="ARBA00022824"/>
    </source>
</evidence>
<feature type="transmembrane region" description="Helical" evidence="22">
    <location>
        <begin position="542"/>
        <end position="563"/>
    </location>
</feature>
<feature type="compositionally biased region" description="Polar residues" evidence="21">
    <location>
        <begin position="959"/>
        <end position="968"/>
    </location>
</feature>
<keyword evidence="12 19" id="KW-0863">Zinc-finger</keyword>
<comment type="pathway">
    <text evidence="4">Protein modification; protein ubiquitination.</text>
</comment>
<name>A0A507DVU9_9FUNG</name>
<dbReference type="Pfam" id="PF00153">
    <property type="entry name" value="Mito_carr"/>
    <property type="match status" value="2"/>
</dbReference>
<feature type="compositionally biased region" description="Polar residues" evidence="21">
    <location>
        <begin position="1"/>
        <end position="14"/>
    </location>
</feature>
<dbReference type="InterPro" id="IPR001841">
    <property type="entry name" value="Znf_RING"/>
</dbReference>
<evidence type="ECO:0000256" key="21">
    <source>
        <dbReference type="SAM" id="MobiDB-lite"/>
    </source>
</evidence>
<keyword evidence="11" id="KW-0677">Repeat</keyword>
<evidence type="ECO:0000256" key="1">
    <source>
        <dbReference type="ARBA" id="ARBA00000900"/>
    </source>
</evidence>
<feature type="compositionally biased region" description="Polar residues" evidence="21">
    <location>
        <begin position="897"/>
        <end position="909"/>
    </location>
</feature>
<feature type="region of interest" description="Disordered" evidence="21">
    <location>
        <begin position="870"/>
        <end position="986"/>
    </location>
</feature>
<dbReference type="CDD" id="cd16479">
    <property type="entry name" value="RING-H2_synoviolin"/>
    <property type="match status" value="1"/>
</dbReference>
<dbReference type="Gene3D" id="1.50.40.10">
    <property type="entry name" value="Mitochondrial carrier domain"/>
    <property type="match status" value="1"/>
</dbReference>
<dbReference type="Pfam" id="PF25563">
    <property type="entry name" value="TPR_SYVN1_N"/>
    <property type="match status" value="1"/>
</dbReference>
<evidence type="ECO:0000256" key="4">
    <source>
        <dbReference type="ARBA" id="ARBA00004906"/>
    </source>
</evidence>
<dbReference type="PROSITE" id="PS50920">
    <property type="entry name" value="SOLCAR"/>
    <property type="match status" value="3"/>
</dbReference>
<dbReference type="EC" id="2.3.2.27" evidence="6"/>
<dbReference type="AlphaFoldDB" id="A0A507DVU9"/>
<dbReference type="SUPFAM" id="SSF103506">
    <property type="entry name" value="Mitochondrial carrier"/>
    <property type="match status" value="1"/>
</dbReference>
<reference evidence="24 25" key="1">
    <citation type="journal article" date="2019" name="Sci. Rep.">
        <title>Comparative genomics of chytrid fungi reveal insights into the obligate biotrophic and pathogenic lifestyle of Synchytrium endobioticum.</title>
        <authorList>
            <person name="van de Vossenberg B.T.L.H."/>
            <person name="Warris S."/>
            <person name="Nguyen H.D.T."/>
            <person name="van Gent-Pelzer M.P.E."/>
            <person name="Joly D.L."/>
            <person name="van de Geest H.C."/>
            <person name="Bonants P.J.M."/>
            <person name="Smith D.S."/>
            <person name="Levesque C.A."/>
            <person name="van der Lee T.A.J."/>
        </authorList>
    </citation>
    <scope>NUCLEOTIDE SEQUENCE [LARGE SCALE GENOMIC DNA]</scope>
    <source>
        <strain evidence="24 25">CBS 809.83</strain>
    </source>
</reference>
<dbReference type="InterPro" id="IPR013083">
    <property type="entry name" value="Znf_RING/FYVE/PHD"/>
</dbReference>
<evidence type="ECO:0000313" key="24">
    <source>
        <dbReference type="EMBL" id="TPX55874.1"/>
    </source>
</evidence>
<dbReference type="GO" id="GO:0005789">
    <property type="term" value="C:endoplasmic reticulum membrane"/>
    <property type="evidence" value="ECO:0007669"/>
    <property type="project" value="UniProtKB-SubCell"/>
</dbReference>
<dbReference type="GO" id="GO:0008270">
    <property type="term" value="F:zinc ion binding"/>
    <property type="evidence" value="ECO:0007669"/>
    <property type="project" value="UniProtKB-KW"/>
</dbReference>
<evidence type="ECO:0000256" key="3">
    <source>
        <dbReference type="ARBA" id="ARBA00004477"/>
    </source>
</evidence>
<dbReference type="STRING" id="109895.A0A507DVU9"/>
<feature type="transmembrane region" description="Helical" evidence="22">
    <location>
        <begin position="352"/>
        <end position="375"/>
    </location>
</feature>
<feature type="compositionally biased region" description="Low complexity" evidence="21">
    <location>
        <begin position="25"/>
        <end position="51"/>
    </location>
</feature>
<evidence type="ECO:0000256" key="18">
    <source>
        <dbReference type="ARBA" id="ARBA00023136"/>
    </source>
</evidence>
<dbReference type="InterPro" id="IPR050731">
    <property type="entry name" value="HRD1_E3_ubiq-ligases"/>
</dbReference>
<feature type="transmembrane region" description="Helical" evidence="22">
    <location>
        <begin position="420"/>
        <end position="438"/>
    </location>
</feature>
<dbReference type="Proteomes" id="UP000318582">
    <property type="component" value="Unassembled WGS sequence"/>
</dbReference>
<feature type="compositionally biased region" description="Low complexity" evidence="21">
    <location>
        <begin position="872"/>
        <end position="896"/>
    </location>
</feature>
<evidence type="ECO:0000256" key="10">
    <source>
        <dbReference type="ARBA" id="ARBA00022723"/>
    </source>
</evidence>
<keyword evidence="15" id="KW-0862">Zinc</keyword>
<evidence type="ECO:0000256" key="2">
    <source>
        <dbReference type="ARBA" id="ARBA00004225"/>
    </source>
</evidence>
<feature type="transmembrane region" description="Helical" evidence="22">
    <location>
        <begin position="458"/>
        <end position="478"/>
    </location>
</feature>
<evidence type="ECO:0000256" key="20">
    <source>
        <dbReference type="PROSITE-ProRule" id="PRU00282"/>
    </source>
</evidence>
<feature type="domain" description="RING-type" evidence="23">
    <location>
        <begin position="609"/>
        <end position="678"/>
    </location>
</feature>
<dbReference type="GO" id="GO:0043161">
    <property type="term" value="P:proteasome-mediated ubiquitin-dependent protein catabolic process"/>
    <property type="evidence" value="ECO:0007669"/>
    <property type="project" value="TreeGrafter"/>
</dbReference>
<evidence type="ECO:0000256" key="8">
    <source>
        <dbReference type="ARBA" id="ARBA00022679"/>
    </source>
</evidence>
<dbReference type="PANTHER" id="PTHR22763">
    <property type="entry name" value="RING ZINC FINGER PROTEIN"/>
    <property type="match status" value="1"/>
</dbReference>
<dbReference type="InterPro" id="IPR058051">
    <property type="entry name" value="Znf_RING_synoviolin"/>
</dbReference>
<evidence type="ECO:0000256" key="12">
    <source>
        <dbReference type="ARBA" id="ARBA00022771"/>
    </source>
</evidence>
<dbReference type="SUPFAM" id="SSF57850">
    <property type="entry name" value="RING/U-box"/>
    <property type="match status" value="1"/>
</dbReference>
<dbReference type="InterPro" id="IPR023395">
    <property type="entry name" value="MCP_dom_sf"/>
</dbReference>
<comment type="caution">
    <text evidence="24">The sequence shown here is derived from an EMBL/GenBank/DDBJ whole genome shotgun (WGS) entry which is preliminary data.</text>
</comment>
<comment type="catalytic activity">
    <reaction evidence="1">
        <text>S-ubiquitinyl-[E2 ubiquitin-conjugating enzyme]-L-cysteine + [acceptor protein]-L-lysine = [E2 ubiquitin-conjugating enzyme]-L-cysteine + N(6)-ubiquitinyl-[acceptor protein]-L-lysine.</text>
        <dbReference type="EC" id="2.3.2.27"/>
    </reaction>
</comment>
<evidence type="ECO:0000256" key="9">
    <source>
        <dbReference type="ARBA" id="ARBA00022692"/>
    </source>
</evidence>
<dbReference type="InterPro" id="IPR018108">
    <property type="entry name" value="MCP_transmembrane"/>
</dbReference>
<evidence type="ECO:0000256" key="19">
    <source>
        <dbReference type="PROSITE-ProRule" id="PRU00175"/>
    </source>
</evidence>
<proteinExistence type="inferred from homology"/>
<keyword evidence="13" id="KW-0833">Ubl conjugation pathway</keyword>
<dbReference type="GO" id="GO:0061630">
    <property type="term" value="F:ubiquitin protein ligase activity"/>
    <property type="evidence" value="ECO:0007669"/>
    <property type="project" value="UniProtKB-EC"/>
</dbReference>
<dbReference type="GO" id="GO:0036503">
    <property type="term" value="P:ERAD pathway"/>
    <property type="evidence" value="ECO:0007669"/>
    <property type="project" value="TreeGrafter"/>
</dbReference>
<dbReference type="PRINTS" id="PR00926">
    <property type="entry name" value="MITOCARRIER"/>
</dbReference>
<evidence type="ECO:0000256" key="6">
    <source>
        <dbReference type="ARBA" id="ARBA00012483"/>
    </source>
</evidence>
<feature type="region of interest" description="Disordered" evidence="21">
    <location>
        <begin position="1"/>
        <end position="56"/>
    </location>
</feature>
<evidence type="ECO:0000256" key="22">
    <source>
        <dbReference type="SAM" id="Phobius"/>
    </source>
</evidence>
<feature type="transmembrane region" description="Helical" evidence="22">
    <location>
        <begin position="490"/>
        <end position="512"/>
    </location>
</feature>
<gene>
    <name evidence="24" type="ORF">PhCBS80983_g04938</name>
</gene>
<protein>
    <recommendedName>
        <fullName evidence="6">RING-type E3 ubiquitin transferase</fullName>
        <ecNumber evidence="6">2.3.2.27</ecNumber>
    </recommendedName>
</protein>
<feature type="compositionally biased region" description="Polar residues" evidence="21">
    <location>
        <begin position="916"/>
        <end position="936"/>
    </location>
</feature>
<feature type="repeat" description="Solcar" evidence="20">
    <location>
        <begin position="166"/>
        <end position="269"/>
    </location>
</feature>
<keyword evidence="18 20" id="KW-0472">Membrane</keyword>
<feature type="repeat" description="Solcar" evidence="20">
    <location>
        <begin position="67"/>
        <end position="158"/>
    </location>
</feature>
<evidence type="ECO:0000256" key="5">
    <source>
        <dbReference type="ARBA" id="ARBA00010089"/>
    </source>
</evidence>
<keyword evidence="16 22" id="KW-1133">Transmembrane helix</keyword>
<evidence type="ECO:0000256" key="16">
    <source>
        <dbReference type="ARBA" id="ARBA00022989"/>
    </source>
</evidence>
<keyword evidence="25" id="KW-1185">Reference proteome</keyword>
<organism evidence="24 25">
    <name type="scientific">Powellomyces hirtus</name>
    <dbReference type="NCBI Taxonomy" id="109895"/>
    <lineage>
        <taxon>Eukaryota</taxon>
        <taxon>Fungi</taxon>
        <taxon>Fungi incertae sedis</taxon>
        <taxon>Chytridiomycota</taxon>
        <taxon>Chytridiomycota incertae sedis</taxon>
        <taxon>Chytridiomycetes</taxon>
        <taxon>Spizellomycetales</taxon>
        <taxon>Powellomycetaceae</taxon>
        <taxon>Powellomyces</taxon>
    </lineage>
</organism>
<comment type="similarity">
    <text evidence="5">Belongs to the HRD1 family.</text>
</comment>
<evidence type="ECO:0000256" key="11">
    <source>
        <dbReference type="ARBA" id="ARBA00022737"/>
    </source>
</evidence>
<accession>A0A507DVU9</accession>
<keyword evidence="10" id="KW-0479">Metal-binding</keyword>
<feature type="region of interest" description="Disordered" evidence="21">
    <location>
        <begin position="722"/>
        <end position="748"/>
    </location>
</feature>
<dbReference type="Pfam" id="PF12678">
    <property type="entry name" value="zf-rbx1"/>
    <property type="match status" value="1"/>
</dbReference>
<evidence type="ECO:0000256" key="13">
    <source>
        <dbReference type="ARBA" id="ARBA00022786"/>
    </source>
</evidence>
<dbReference type="PANTHER" id="PTHR22763:SF184">
    <property type="entry name" value="E3 UBIQUITIN-PROTEIN LIGASE SYNOVIOLIN"/>
    <property type="match status" value="1"/>
</dbReference>
<dbReference type="InterPro" id="IPR002067">
    <property type="entry name" value="MCP"/>
</dbReference>
<evidence type="ECO:0000313" key="25">
    <source>
        <dbReference type="Proteomes" id="UP000318582"/>
    </source>
</evidence>
<feature type="transmembrane region" description="Helical" evidence="22">
    <location>
        <begin position="241"/>
        <end position="263"/>
    </location>
</feature>
<keyword evidence="8" id="KW-0808">Transferase</keyword>
<evidence type="ECO:0000259" key="23">
    <source>
        <dbReference type="PROSITE" id="PS50089"/>
    </source>
</evidence>
<keyword evidence="14" id="KW-0256">Endoplasmic reticulum</keyword>